<dbReference type="OMA" id="MEQGCAR"/>
<dbReference type="STRING" id="27835.A0A0N4YC74"/>
<gene>
    <name evidence="1" type="ORF">NBR_LOCUS14130</name>
</gene>
<proteinExistence type="predicted"/>
<evidence type="ECO:0000313" key="1">
    <source>
        <dbReference type="EMBL" id="VDL77719.1"/>
    </source>
</evidence>
<dbReference type="PANTHER" id="PTHR34401">
    <property type="entry name" value="PROTEIN CBG12388-RELATED"/>
    <property type="match status" value="1"/>
</dbReference>
<reference evidence="3" key="1">
    <citation type="submission" date="2017-02" db="UniProtKB">
        <authorList>
            <consortium name="WormBaseParasite"/>
        </authorList>
    </citation>
    <scope>IDENTIFICATION</scope>
</reference>
<dbReference type="PANTHER" id="PTHR34401:SF3">
    <property type="entry name" value="DB DOMAIN-CONTAINING PROTEIN"/>
    <property type="match status" value="1"/>
</dbReference>
<sequence length="153" mass="16947">RHVTALGVSYPAVRQCEAEISGALDNTINCIKRASAGTCARGPPRMIPKTYLESFKLAFLTRIKGILSRSGIFDEMMAFFKTTKKYWNCKTKCVAKKAGNCKKRNGSTLFRCGTLDPPDREAVEMYLNCAVQNGLDTNGFRRLCHCAARAGVR</sequence>
<dbReference type="AlphaFoldDB" id="A0A0N4YC74"/>
<protein>
    <submittedName>
        <fullName evidence="3">SCP domain-containing protein</fullName>
    </submittedName>
</protein>
<dbReference type="Proteomes" id="UP000271162">
    <property type="component" value="Unassembled WGS sequence"/>
</dbReference>
<organism evidence="3">
    <name type="scientific">Nippostrongylus brasiliensis</name>
    <name type="common">Rat hookworm</name>
    <dbReference type="NCBI Taxonomy" id="27835"/>
    <lineage>
        <taxon>Eukaryota</taxon>
        <taxon>Metazoa</taxon>
        <taxon>Ecdysozoa</taxon>
        <taxon>Nematoda</taxon>
        <taxon>Chromadorea</taxon>
        <taxon>Rhabditida</taxon>
        <taxon>Rhabditina</taxon>
        <taxon>Rhabditomorpha</taxon>
        <taxon>Strongyloidea</taxon>
        <taxon>Heligmosomidae</taxon>
        <taxon>Nippostrongylus</taxon>
    </lineage>
</organism>
<accession>A0A0N4YC74</accession>
<evidence type="ECO:0000313" key="2">
    <source>
        <dbReference type="Proteomes" id="UP000271162"/>
    </source>
</evidence>
<dbReference type="WBParaSite" id="NBR_0001412901-mRNA-1">
    <property type="protein sequence ID" value="NBR_0001412901-mRNA-1"/>
    <property type="gene ID" value="NBR_0001412901"/>
</dbReference>
<evidence type="ECO:0000313" key="3">
    <source>
        <dbReference type="WBParaSite" id="NBR_0001412901-mRNA-1"/>
    </source>
</evidence>
<keyword evidence="2" id="KW-1185">Reference proteome</keyword>
<name>A0A0N4YC74_NIPBR</name>
<reference evidence="1 2" key="2">
    <citation type="submission" date="2018-11" db="EMBL/GenBank/DDBJ databases">
        <authorList>
            <consortium name="Pathogen Informatics"/>
        </authorList>
    </citation>
    <scope>NUCLEOTIDE SEQUENCE [LARGE SCALE GENOMIC DNA]</scope>
</reference>
<dbReference type="EMBL" id="UYSL01021251">
    <property type="protein sequence ID" value="VDL77719.1"/>
    <property type="molecule type" value="Genomic_DNA"/>
</dbReference>